<keyword evidence="2" id="KW-1003">Cell membrane</keyword>
<proteinExistence type="predicted"/>
<keyword evidence="4 10" id="KW-0808">Transferase</keyword>
<dbReference type="PANTHER" id="PTHR33908:SF11">
    <property type="entry name" value="MEMBRANE PROTEIN"/>
    <property type="match status" value="1"/>
</dbReference>
<keyword evidence="7 8" id="KW-0472">Membrane</keyword>
<feature type="transmembrane region" description="Helical" evidence="8">
    <location>
        <begin position="205"/>
        <end position="224"/>
    </location>
</feature>
<evidence type="ECO:0000256" key="7">
    <source>
        <dbReference type="ARBA" id="ARBA00023136"/>
    </source>
</evidence>
<dbReference type="GO" id="GO:0016763">
    <property type="term" value="F:pentosyltransferase activity"/>
    <property type="evidence" value="ECO:0007669"/>
    <property type="project" value="TreeGrafter"/>
</dbReference>
<evidence type="ECO:0000256" key="5">
    <source>
        <dbReference type="ARBA" id="ARBA00022692"/>
    </source>
</evidence>
<accession>A0A8E6EXZ0</accession>
<dbReference type="GO" id="GO:0005886">
    <property type="term" value="C:plasma membrane"/>
    <property type="evidence" value="ECO:0007669"/>
    <property type="project" value="UniProtKB-SubCell"/>
</dbReference>
<feature type="transmembrane region" description="Helical" evidence="8">
    <location>
        <begin position="292"/>
        <end position="311"/>
    </location>
</feature>
<keyword evidence="3 10" id="KW-0328">Glycosyltransferase</keyword>
<keyword evidence="6 8" id="KW-1133">Transmembrane helix</keyword>
<feature type="transmembrane region" description="Helical" evidence="8">
    <location>
        <begin position="75"/>
        <end position="93"/>
    </location>
</feature>
<evidence type="ECO:0000256" key="8">
    <source>
        <dbReference type="SAM" id="Phobius"/>
    </source>
</evidence>
<protein>
    <submittedName>
        <fullName evidence="10">Glycosyltransferase family 39 protein</fullName>
        <ecNumber evidence="10">2.4.-.-</ecNumber>
    </submittedName>
</protein>
<comment type="subcellular location">
    <subcellularLocation>
        <location evidence="1">Cell membrane</location>
        <topology evidence="1">Multi-pass membrane protein</topology>
    </subcellularLocation>
</comment>
<dbReference type="Proteomes" id="UP000676194">
    <property type="component" value="Chromosome"/>
</dbReference>
<dbReference type="InterPro" id="IPR038731">
    <property type="entry name" value="RgtA/B/C-like"/>
</dbReference>
<sequence length="480" mass="55125">MYQRLSLVFIVVGLVLRFWHFLRCPSVWHDEAALIVNVIDLDYRQLLGPLLHHEAGPPLFLWIEHFMVEMFGDNIWSLRFPSFLVSCLSLVLFWDLARRTLSERAVPWAVFLFALSDRLLWHATEAKPYAFDVFVAVLLAQGFLRTRNWAITPQCLFWIPILPICIWLSYPACFLSGGIILGVFLRSFDPSQKIHLLKLLRQPGLWLLVLAVGVSFLALALGPAKAQRDGAMESCWTNHFPNWSKPWRFIDWTIFSTFEVIRYNVVTLGIGQAFVVLLAVGAYHTWKTRSEKIWLVVLLSPMLLVYLASCLHKYPFGGSRVEVFLAPALMWVIAAAIPPAYDWLKNRGRYQPLVLAVLLCAPVLQTGFRAAVDWPRADCATASDYVLNHCETHEALLINHWEFEYYLRNASSKPIYLENLKDHPEQCWVLIVGDKSEEREHDISTWIKNALVLEKKEFFRAIVLRVRFESGAVSAPLSAD</sequence>
<reference evidence="10" key="1">
    <citation type="submission" date="2021-05" db="EMBL/GenBank/DDBJ databases">
        <title>Complete genome sequence of the cellulolytic planctomycete Telmatocola sphagniphila SP2T and characterization of the first cellulase from planctomycetes.</title>
        <authorList>
            <person name="Rakitin A.L."/>
            <person name="Beletsky A.V."/>
            <person name="Naumoff D.G."/>
            <person name="Kulichevskaya I.S."/>
            <person name="Mardanov A.V."/>
            <person name="Ravin N.V."/>
            <person name="Dedysh S.N."/>
        </authorList>
    </citation>
    <scope>NUCLEOTIDE SEQUENCE</scope>
    <source>
        <strain evidence="10">SP2T</strain>
    </source>
</reference>
<dbReference type="RefSeq" id="WP_213496161.1">
    <property type="nucleotide sequence ID" value="NZ_CP074694.1"/>
</dbReference>
<dbReference type="GO" id="GO:0009103">
    <property type="term" value="P:lipopolysaccharide biosynthetic process"/>
    <property type="evidence" value="ECO:0007669"/>
    <property type="project" value="UniProtKB-ARBA"/>
</dbReference>
<dbReference type="KEGG" id="tsph:KIH39_23805"/>
<feature type="transmembrane region" description="Helical" evidence="8">
    <location>
        <begin position="156"/>
        <end position="185"/>
    </location>
</feature>
<name>A0A8E6EXZ0_9BACT</name>
<keyword evidence="11" id="KW-1185">Reference proteome</keyword>
<evidence type="ECO:0000256" key="2">
    <source>
        <dbReference type="ARBA" id="ARBA00022475"/>
    </source>
</evidence>
<feature type="domain" description="Glycosyltransferase RgtA/B/C/D-like" evidence="9">
    <location>
        <begin position="57"/>
        <end position="126"/>
    </location>
</feature>
<dbReference type="Pfam" id="PF13231">
    <property type="entry name" value="PMT_2"/>
    <property type="match status" value="1"/>
</dbReference>
<keyword evidence="5 8" id="KW-0812">Transmembrane</keyword>
<dbReference type="EMBL" id="CP074694">
    <property type="protein sequence ID" value="QVL31826.1"/>
    <property type="molecule type" value="Genomic_DNA"/>
</dbReference>
<feature type="transmembrane region" description="Helical" evidence="8">
    <location>
        <begin position="323"/>
        <end position="341"/>
    </location>
</feature>
<dbReference type="EC" id="2.4.-.-" evidence="10"/>
<dbReference type="InterPro" id="IPR050297">
    <property type="entry name" value="LipidA_mod_glycosyltrf_83"/>
</dbReference>
<dbReference type="PANTHER" id="PTHR33908">
    <property type="entry name" value="MANNOSYLTRANSFERASE YKCB-RELATED"/>
    <property type="match status" value="1"/>
</dbReference>
<evidence type="ECO:0000256" key="3">
    <source>
        <dbReference type="ARBA" id="ARBA00022676"/>
    </source>
</evidence>
<organism evidence="10 11">
    <name type="scientific">Telmatocola sphagniphila</name>
    <dbReference type="NCBI Taxonomy" id="1123043"/>
    <lineage>
        <taxon>Bacteria</taxon>
        <taxon>Pseudomonadati</taxon>
        <taxon>Planctomycetota</taxon>
        <taxon>Planctomycetia</taxon>
        <taxon>Gemmatales</taxon>
        <taxon>Gemmataceae</taxon>
    </lineage>
</organism>
<evidence type="ECO:0000256" key="6">
    <source>
        <dbReference type="ARBA" id="ARBA00022989"/>
    </source>
</evidence>
<evidence type="ECO:0000313" key="11">
    <source>
        <dbReference type="Proteomes" id="UP000676194"/>
    </source>
</evidence>
<evidence type="ECO:0000313" key="10">
    <source>
        <dbReference type="EMBL" id="QVL31826.1"/>
    </source>
</evidence>
<dbReference type="AlphaFoldDB" id="A0A8E6EXZ0"/>
<gene>
    <name evidence="10" type="ORF">KIH39_23805</name>
</gene>
<evidence type="ECO:0000256" key="1">
    <source>
        <dbReference type="ARBA" id="ARBA00004651"/>
    </source>
</evidence>
<evidence type="ECO:0000259" key="9">
    <source>
        <dbReference type="Pfam" id="PF13231"/>
    </source>
</evidence>
<feature type="transmembrane region" description="Helical" evidence="8">
    <location>
        <begin position="353"/>
        <end position="372"/>
    </location>
</feature>
<feature type="transmembrane region" description="Helical" evidence="8">
    <location>
        <begin position="5"/>
        <end position="22"/>
    </location>
</feature>
<evidence type="ECO:0000256" key="4">
    <source>
        <dbReference type="ARBA" id="ARBA00022679"/>
    </source>
</evidence>
<feature type="transmembrane region" description="Helical" evidence="8">
    <location>
        <begin position="265"/>
        <end position="286"/>
    </location>
</feature>